<dbReference type="Gene3D" id="1.10.510.10">
    <property type="entry name" value="Transferase(Phosphotransferase) domain 1"/>
    <property type="match status" value="1"/>
</dbReference>
<dbReference type="GO" id="GO:0005524">
    <property type="term" value="F:ATP binding"/>
    <property type="evidence" value="ECO:0007669"/>
    <property type="project" value="UniProtKB-KW"/>
</dbReference>
<evidence type="ECO:0000313" key="7">
    <source>
        <dbReference type="EMBL" id="CAG9329172.1"/>
    </source>
</evidence>
<dbReference type="InterPro" id="IPR008271">
    <property type="entry name" value="Ser/Thr_kinase_AS"/>
</dbReference>
<feature type="domain" description="Protein kinase" evidence="6">
    <location>
        <begin position="366"/>
        <end position="658"/>
    </location>
</feature>
<evidence type="ECO:0000256" key="1">
    <source>
        <dbReference type="ARBA" id="ARBA00022679"/>
    </source>
</evidence>
<reference evidence="7" key="1">
    <citation type="submission" date="2021-09" db="EMBL/GenBank/DDBJ databases">
        <authorList>
            <consortium name="AG Swart"/>
            <person name="Singh M."/>
            <person name="Singh A."/>
            <person name="Seah K."/>
            <person name="Emmerich C."/>
        </authorList>
    </citation>
    <scope>NUCLEOTIDE SEQUENCE</scope>
    <source>
        <strain evidence="7">ATCC30299</strain>
    </source>
</reference>
<evidence type="ECO:0000259" key="6">
    <source>
        <dbReference type="PROSITE" id="PS50011"/>
    </source>
</evidence>
<evidence type="ECO:0000256" key="3">
    <source>
        <dbReference type="ARBA" id="ARBA00022777"/>
    </source>
</evidence>
<dbReference type="PROSITE" id="PS50011">
    <property type="entry name" value="PROTEIN_KINASE_DOM"/>
    <property type="match status" value="1"/>
</dbReference>
<evidence type="ECO:0000256" key="2">
    <source>
        <dbReference type="ARBA" id="ARBA00022741"/>
    </source>
</evidence>
<sequence>MSTELLYPFLDPHLPSILDESIRKPFRDLQEEAKANESAKQYFFFLLFKRLEPLDAHQVLSVLELIKICKSKNPDLAFYVEDLARLVEKKFDLDYSSLVIENYEENKGPEVESIINNAKINYSEIFKAVKKWISVIEEMRNLKFDTKSLENYIVTNICDIDSSSSNFFDIADMIKDYEEINNCLHIEEQPILLATLLNGELRNKEHLELIKNSSSLANKEEMLEPYKKYDFDEARFRSSIRKVFDIYSDCIPELKSRIDKYKTYFPALIEIPQIDRSQSARQMHQPSPSIPQIERGQSAEELSQSSPLIPQINRNQQEEEKKSFADSSTDRLSNEFATTFEEIEPFDMNNLEIKSWEPLRETIDRIIPLTIKSEDVDFYVSRVRYYKPNGKVEEVVVKCHLGPNDFKLTRYKQEADIMAKAYSTGSSSFMKIYGAFYDMGNGKHRFTLVMEGCKESLKDEIKRMKSKGARYSEANVMKFLLDMLNAFKILIDLKIIHRDIKPSNIFVVDGNGENIYKIGDFDASLVSNRSINTTHSTRVGIVGTEIYMAPEIYKAWEDSRKRRKKEKDKRLEELSAALKERRTLADVFSLGLTVLEMLKLDPEDIQGLNCAEQEVINDEIDGIEGFDWLKPILKDMLTVDYHDRLSFGRLYEKYYDVLKSANPNTIID</sequence>
<gene>
    <name evidence="7" type="ORF">BSTOLATCC_MIC48001</name>
</gene>
<evidence type="ECO:0000313" key="8">
    <source>
        <dbReference type="Proteomes" id="UP001162131"/>
    </source>
</evidence>
<dbReference type="GO" id="GO:0000045">
    <property type="term" value="P:autophagosome assembly"/>
    <property type="evidence" value="ECO:0007669"/>
    <property type="project" value="TreeGrafter"/>
</dbReference>
<dbReference type="GO" id="GO:0010506">
    <property type="term" value="P:regulation of autophagy"/>
    <property type="evidence" value="ECO:0007669"/>
    <property type="project" value="InterPro"/>
</dbReference>
<dbReference type="InterPro" id="IPR011009">
    <property type="entry name" value="Kinase-like_dom_sf"/>
</dbReference>
<dbReference type="GO" id="GO:0005829">
    <property type="term" value="C:cytosol"/>
    <property type="evidence" value="ECO:0007669"/>
    <property type="project" value="TreeGrafter"/>
</dbReference>
<organism evidence="7 8">
    <name type="scientific">Blepharisma stoltei</name>
    <dbReference type="NCBI Taxonomy" id="1481888"/>
    <lineage>
        <taxon>Eukaryota</taxon>
        <taxon>Sar</taxon>
        <taxon>Alveolata</taxon>
        <taxon>Ciliophora</taxon>
        <taxon>Postciliodesmatophora</taxon>
        <taxon>Heterotrichea</taxon>
        <taxon>Heterotrichida</taxon>
        <taxon>Blepharismidae</taxon>
        <taxon>Blepharisma</taxon>
    </lineage>
</organism>
<dbReference type="EMBL" id="CAJZBQ010000047">
    <property type="protein sequence ID" value="CAG9329172.1"/>
    <property type="molecule type" value="Genomic_DNA"/>
</dbReference>
<keyword evidence="1" id="KW-0808">Transferase</keyword>
<dbReference type="Proteomes" id="UP001162131">
    <property type="component" value="Unassembled WGS sequence"/>
</dbReference>
<dbReference type="SUPFAM" id="SSF56112">
    <property type="entry name" value="Protein kinase-like (PK-like)"/>
    <property type="match status" value="1"/>
</dbReference>
<dbReference type="PANTHER" id="PTHR24348">
    <property type="entry name" value="SERINE/THREONINE-PROTEIN KINASE UNC-51-RELATED"/>
    <property type="match status" value="1"/>
</dbReference>
<dbReference type="GO" id="GO:0000407">
    <property type="term" value="C:phagophore assembly site"/>
    <property type="evidence" value="ECO:0007669"/>
    <property type="project" value="TreeGrafter"/>
</dbReference>
<keyword evidence="8" id="KW-1185">Reference proteome</keyword>
<keyword evidence="3" id="KW-0418">Kinase</keyword>
<dbReference type="GO" id="GO:0005776">
    <property type="term" value="C:autophagosome"/>
    <property type="evidence" value="ECO:0007669"/>
    <property type="project" value="TreeGrafter"/>
</dbReference>
<comment type="caution">
    <text evidence="7">The sequence shown here is derived from an EMBL/GenBank/DDBJ whole genome shotgun (WGS) entry which is preliminary data.</text>
</comment>
<dbReference type="SMART" id="SM00220">
    <property type="entry name" value="S_TKc"/>
    <property type="match status" value="1"/>
</dbReference>
<dbReference type="PANTHER" id="PTHR24348:SF22">
    <property type="entry name" value="NON-SPECIFIC SERINE_THREONINE PROTEIN KINASE"/>
    <property type="match status" value="1"/>
</dbReference>
<dbReference type="PROSITE" id="PS00108">
    <property type="entry name" value="PROTEIN_KINASE_ST"/>
    <property type="match status" value="1"/>
</dbReference>
<dbReference type="GO" id="GO:0016020">
    <property type="term" value="C:membrane"/>
    <property type="evidence" value="ECO:0007669"/>
    <property type="project" value="TreeGrafter"/>
</dbReference>
<keyword evidence="2" id="KW-0547">Nucleotide-binding</keyword>
<dbReference type="AlphaFoldDB" id="A0AAU9K0J0"/>
<feature type="compositionally biased region" description="Polar residues" evidence="5">
    <location>
        <begin position="300"/>
        <end position="310"/>
    </location>
</feature>
<accession>A0AAU9K0J0</accession>
<dbReference type="InterPro" id="IPR045269">
    <property type="entry name" value="Atg1-like"/>
</dbReference>
<name>A0AAU9K0J0_9CILI</name>
<feature type="compositionally biased region" description="Polar residues" evidence="5">
    <location>
        <begin position="276"/>
        <end position="287"/>
    </location>
</feature>
<evidence type="ECO:0000256" key="4">
    <source>
        <dbReference type="ARBA" id="ARBA00022840"/>
    </source>
</evidence>
<feature type="region of interest" description="Disordered" evidence="5">
    <location>
        <begin position="276"/>
        <end position="310"/>
    </location>
</feature>
<protein>
    <recommendedName>
        <fullName evidence="6">Protein kinase domain-containing protein</fullName>
    </recommendedName>
</protein>
<proteinExistence type="predicted"/>
<evidence type="ECO:0000256" key="5">
    <source>
        <dbReference type="SAM" id="MobiDB-lite"/>
    </source>
</evidence>
<keyword evidence="4" id="KW-0067">ATP-binding</keyword>
<dbReference type="GO" id="GO:0004674">
    <property type="term" value="F:protein serine/threonine kinase activity"/>
    <property type="evidence" value="ECO:0007669"/>
    <property type="project" value="InterPro"/>
</dbReference>
<dbReference type="InterPro" id="IPR000719">
    <property type="entry name" value="Prot_kinase_dom"/>
</dbReference>
<dbReference type="Pfam" id="PF00069">
    <property type="entry name" value="Pkinase"/>
    <property type="match status" value="1"/>
</dbReference>